<dbReference type="AlphaFoldDB" id="A0A7C9PEQ9"/>
<dbReference type="Proteomes" id="UP000484255">
    <property type="component" value="Unassembled WGS sequence"/>
</dbReference>
<evidence type="ECO:0000313" key="3">
    <source>
        <dbReference type="Proteomes" id="UP000484255"/>
    </source>
</evidence>
<sequence>MAMLMFGAASILAAKGGVIIAAVLGLWYPVLGQVPDLGGGIGAALGLLLHPIASMFAATVIPAAGRAMSKRIEQ</sequence>
<keyword evidence="3" id="KW-1185">Reference proteome</keyword>
<keyword evidence="1" id="KW-1133">Transmembrane helix</keyword>
<gene>
    <name evidence="2" type="ORF">G3A44_00630</name>
</gene>
<comment type="caution">
    <text evidence="2">The sequence shown here is derived from an EMBL/GenBank/DDBJ whole genome shotgun (WGS) entry which is preliminary data.</text>
</comment>
<dbReference type="RefSeq" id="WP_163455546.1">
    <property type="nucleotide sequence ID" value="NZ_JAAGOH010000001.1"/>
</dbReference>
<evidence type="ECO:0000256" key="1">
    <source>
        <dbReference type="SAM" id="Phobius"/>
    </source>
</evidence>
<keyword evidence="1" id="KW-0472">Membrane</keyword>
<evidence type="ECO:0000313" key="2">
    <source>
        <dbReference type="EMBL" id="NDY89692.1"/>
    </source>
</evidence>
<name>A0A7C9PEQ9_9BURK</name>
<reference evidence="2 3" key="1">
    <citation type="submission" date="2020-02" db="EMBL/GenBank/DDBJ databases">
        <title>Ideonella bacterium strain TBM-1.</title>
        <authorList>
            <person name="Chen W.-M."/>
        </authorList>
    </citation>
    <scope>NUCLEOTIDE SEQUENCE [LARGE SCALE GENOMIC DNA]</scope>
    <source>
        <strain evidence="2 3">TBM-1</strain>
    </source>
</reference>
<accession>A0A7C9PEQ9</accession>
<proteinExistence type="predicted"/>
<feature type="transmembrane region" description="Helical" evidence="1">
    <location>
        <begin position="37"/>
        <end position="61"/>
    </location>
</feature>
<keyword evidence="1" id="KW-0812">Transmembrane</keyword>
<dbReference type="EMBL" id="JAAGOH010000001">
    <property type="protein sequence ID" value="NDY89692.1"/>
    <property type="molecule type" value="Genomic_DNA"/>
</dbReference>
<protein>
    <submittedName>
        <fullName evidence="2">Uncharacterized protein</fullName>
    </submittedName>
</protein>
<organism evidence="2 3">
    <name type="scientific">Ideonella livida</name>
    <dbReference type="NCBI Taxonomy" id="2707176"/>
    <lineage>
        <taxon>Bacteria</taxon>
        <taxon>Pseudomonadati</taxon>
        <taxon>Pseudomonadota</taxon>
        <taxon>Betaproteobacteria</taxon>
        <taxon>Burkholderiales</taxon>
        <taxon>Sphaerotilaceae</taxon>
        <taxon>Ideonella</taxon>
    </lineage>
</organism>